<dbReference type="EMBL" id="LBMM01013232">
    <property type="protein sequence ID" value="KMQ85752.1"/>
    <property type="molecule type" value="Genomic_DNA"/>
</dbReference>
<evidence type="ECO:0000313" key="2">
    <source>
        <dbReference type="EMBL" id="KMQ85508.1"/>
    </source>
</evidence>
<gene>
    <name evidence="4" type="ORF">RF55_11538</name>
    <name evidence="3" type="ORF">RF55_15514</name>
    <name evidence="2" type="ORF">RF55_15896</name>
</gene>
<dbReference type="EMBL" id="LBMM01008414">
    <property type="protein sequence ID" value="KMQ88901.1"/>
    <property type="molecule type" value="Genomic_DNA"/>
</dbReference>
<keyword evidence="5" id="KW-1185">Reference proteome</keyword>
<organism evidence="3 5">
    <name type="scientific">Lasius niger</name>
    <name type="common">Black garden ant</name>
    <dbReference type="NCBI Taxonomy" id="67767"/>
    <lineage>
        <taxon>Eukaryota</taxon>
        <taxon>Metazoa</taxon>
        <taxon>Ecdysozoa</taxon>
        <taxon>Arthropoda</taxon>
        <taxon>Hexapoda</taxon>
        <taxon>Insecta</taxon>
        <taxon>Pterygota</taxon>
        <taxon>Neoptera</taxon>
        <taxon>Endopterygota</taxon>
        <taxon>Hymenoptera</taxon>
        <taxon>Apocrita</taxon>
        <taxon>Aculeata</taxon>
        <taxon>Formicoidea</taxon>
        <taxon>Formicidae</taxon>
        <taxon>Formicinae</taxon>
        <taxon>Lasius</taxon>
        <taxon>Lasius</taxon>
    </lineage>
</organism>
<name>A0A0J7K5V3_LASNI</name>
<feature type="region of interest" description="Disordered" evidence="1">
    <location>
        <begin position="20"/>
        <end position="51"/>
    </location>
</feature>
<reference evidence="3 5" key="1">
    <citation type="submission" date="2015-04" db="EMBL/GenBank/DDBJ databases">
        <title>Lasius niger genome sequencing.</title>
        <authorList>
            <person name="Konorov E.A."/>
            <person name="Nikitin M.A."/>
            <person name="Kirill M.V."/>
            <person name="Chang P."/>
        </authorList>
    </citation>
    <scope>NUCLEOTIDE SEQUENCE [LARGE SCALE GENOMIC DNA]</scope>
    <source>
        <tissue evidence="3">Whole</tissue>
    </source>
</reference>
<dbReference type="EMBL" id="LBMM01013727">
    <property type="protein sequence ID" value="KMQ85508.1"/>
    <property type="molecule type" value="Genomic_DNA"/>
</dbReference>
<dbReference type="AlphaFoldDB" id="A0A0J7K5V3"/>
<feature type="compositionally biased region" description="Basic and acidic residues" evidence="1">
    <location>
        <begin position="32"/>
        <end position="42"/>
    </location>
</feature>
<evidence type="ECO:0000313" key="5">
    <source>
        <dbReference type="Proteomes" id="UP000036403"/>
    </source>
</evidence>
<dbReference type="Proteomes" id="UP000036403">
    <property type="component" value="Unassembled WGS sequence"/>
</dbReference>
<proteinExistence type="predicted"/>
<sequence>MDTEAIEAEAKSESRLTAKIPWKARQSGGHKSRAENAKHEPGGKSGSKARGIFIGKKAAVEALRRPCRTGPTNIFGNVAGTCAPDTALELALTGVVACRRVPSRDWPR</sequence>
<evidence type="ECO:0000313" key="4">
    <source>
        <dbReference type="EMBL" id="KMQ88901.1"/>
    </source>
</evidence>
<protein>
    <submittedName>
        <fullName evidence="3">Uncharacterized protein</fullName>
    </submittedName>
</protein>
<comment type="caution">
    <text evidence="3">The sequence shown here is derived from an EMBL/GenBank/DDBJ whole genome shotgun (WGS) entry which is preliminary data.</text>
</comment>
<evidence type="ECO:0000313" key="3">
    <source>
        <dbReference type="EMBL" id="KMQ85752.1"/>
    </source>
</evidence>
<evidence type="ECO:0000256" key="1">
    <source>
        <dbReference type="SAM" id="MobiDB-lite"/>
    </source>
</evidence>
<accession>A0A0J7K5V3</accession>
<dbReference type="PaxDb" id="67767-A0A0J7K5V3"/>